<evidence type="ECO:0000313" key="10">
    <source>
        <dbReference type="Proteomes" id="UP000696931"/>
    </source>
</evidence>
<organism evidence="9 10">
    <name type="scientific">Eiseniibacteriota bacterium</name>
    <dbReference type="NCBI Taxonomy" id="2212470"/>
    <lineage>
        <taxon>Bacteria</taxon>
        <taxon>Candidatus Eiseniibacteriota</taxon>
    </lineage>
</organism>
<dbReference type="Gene3D" id="1.25.40.10">
    <property type="entry name" value="Tetratricopeptide repeat domain"/>
    <property type="match status" value="2"/>
</dbReference>
<comment type="subcellular location">
    <subcellularLocation>
        <location evidence="1">Cytoplasm</location>
        <location evidence="1">Cytoskeleton</location>
    </subcellularLocation>
</comment>
<dbReference type="Pfam" id="PF21033">
    <property type="entry name" value="RMD1-3"/>
    <property type="match status" value="1"/>
</dbReference>
<sequence>MLVGGVEEDLDQRLGHPGSIPAAPRVAHTCVARGCIVITIVTSLTTQKALTHGPSHGVVARCVTHQEVAGMAGAIRVRARRAVVAGLRAVALSLALAVVPFAVAPAFAATSAAEWIAAGDLEYAAAHLANARDAYQAALAASPDHFVALCRLARAESELAELQKGDEQRRTRAAAVEHARAAVKAAPDSAAGHVWLAVALGRQALGEGAKTKLALSREIKSEVDRALKMDPRSGRAWHVLAVWNIKLSELNAVERLTANAVLGGVPKGASFANAETALQKAIQLEPEYVHHRLEYGRLLHALHRDPEAKRELEKAVALPPTSGALDARHQAEARELLAKIK</sequence>
<dbReference type="AlphaFoldDB" id="A0A933SAK7"/>
<keyword evidence="5" id="KW-0802">TPR repeat</keyword>
<name>A0A933SAK7_UNCEI</name>
<dbReference type="EMBL" id="JACRIW010000018">
    <property type="protein sequence ID" value="MBI5168258.1"/>
    <property type="molecule type" value="Genomic_DNA"/>
</dbReference>
<evidence type="ECO:0000256" key="2">
    <source>
        <dbReference type="ARBA" id="ARBA00011375"/>
    </source>
</evidence>
<evidence type="ECO:0000256" key="8">
    <source>
        <dbReference type="ARBA" id="ARBA00041958"/>
    </source>
</evidence>
<dbReference type="Proteomes" id="UP000696931">
    <property type="component" value="Unassembled WGS sequence"/>
</dbReference>
<evidence type="ECO:0000256" key="6">
    <source>
        <dbReference type="ARBA" id="ARBA00023212"/>
    </source>
</evidence>
<keyword evidence="6" id="KW-0206">Cytoskeleton</keyword>
<comment type="subunit">
    <text evidence="2">Interacts with microtubules.</text>
</comment>
<dbReference type="GO" id="GO:0097431">
    <property type="term" value="C:mitotic spindle pole"/>
    <property type="evidence" value="ECO:0007669"/>
    <property type="project" value="TreeGrafter"/>
</dbReference>
<protein>
    <recommendedName>
        <fullName evidence="7">Regulator of microtubule dynamics protein 1</fullName>
    </recommendedName>
    <alternativeName>
        <fullName evidence="8">Protein FAM82B</fullName>
    </alternativeName>
</protein>
<gene>
    <name evidence="9" type="ORF">HZA61_02095</name>
</gene>
<dbReference type="GO" id="GO:0005876">
    <property type="term" value="C:spindle microtubule"/>
    <property type="evidence" value="ECO:0007669"/>
    <property type="project" value="TreeGrafter"/>
</dbReference>
<dbReference type="InterPro" id="IPR049039">
    <property type="entry name" value="RMD1-3_a_helical_rpt"/>
</dbReference>
<dbReference type="SUPFAM" id="SSF48452">
    <property type="entry name" value="TPR-like"/>
    <property type="match status" value="1"/>
</dbReference>
<evidence type="ECO:0000256" key="7">
    <source>
        <dbReference type="ARBA" id="ARBA00039966"/>
    </source>
</evidence>
<comment type="caution">
    <text evidence="9">The sequence shown here is derived from an EMBL/GenBank/DDBJ whole genome shotgun (WGS) entry which is preliminary data.</text>
</comment>
<dbReference type="PANTHER" id="PTHR16056:SF16">
    <property type="entry name" value="REGULATOR OF MICROTUBULE DYNAMICS PROTEIN 1"/>
    <property type="match status" value="1"/>
</dbReference>
<keyword evidence="3" id="KW-0963">Cytoplasm</keyword>
<reference evidence="9" key="1">
    <citation type="submission" date="2020-07" db="EMBL/GenBank/DDBJ databases">
        <title>Huge and variable diversity of episymbiotic CPR bacteria and DPANN archaea in groundwater ecosystems.</title>
        <authorList>
            <person name="He C.Y."/>
            <person name="Keren R."/>
            <person name="Whittaker M."/>
            <person name="Farag I.F."/>
            <person name="Doudna J."/>
            <person name="Cate J.H.D."/>
            <person name="Banfield J.F."/>
        </authorList>
    </citation>
    <scope>NUCLEOTIDE SEQUENCE</scope>
    <source>
        <strain evidence="9">NC_groundwater_1813_Pr3_B-0.1um_71_17</strain>
    </source>
</reference>
<keyword evidence="4" id="KW-0677">Repeat</keyword>
<evidence type="ECO:0000256" key="1">
    <source>
        <dbReference type="ARBA" id="ARBA00004245"/>
    </source>
</evidence>
<proteinExistence type="predicted"/>
<dbReference type="GO" id="GO:0008017">
    <property type="term" value="F:microtubule binding"/>
    <property type="evidence" value="ECO:0007669"/>
    <property type="project" value="TreeGrafter"/>
</dbReference>
<evidence type="ECO:0000313" key="9">
    <source>
        <dbReference type="EMBL" id="MBI5168258.1"/>
    </source>
</evidence>
<dbReference type="GO" id="GO:0005737">
    <property type="term" value="C:cytoplasm"/>
    <property type="evidence" value="ECO:0007669"/>
    <property type="project" value="TreeGrafter"/>
</dbReference>
<dbReference type="PANTHER" id="PTHR16056">
    <property type="entry name" value="REGULATOR OF MICROTUBULE DYNAMICS PROTEIN"/>
    <property type="match status" value="1"/>
</dbReference>
<evidence type="ECO:0000256" key="3">
    <source>
        <dbReference type="ARBA" id="ARBA00022490"/>
    </source>
</evidence>
<dbReference type="InterPro" id="IPR011990">
    <property type="entry name" value="TPR-like_helical_dom_sf"/>
</dbReference>
<evidence type="ECO:0000256" key="5">
    <source>
        <dbReference type="ARBA" id="ARBA00022803"/>
    </source>
</evidence>
<evidence type="ECO:0000256" key="4">
    <source>
        <dbReference type="ARBA" id="ARBA00022737"/>
    </source>
</evidence>
<accession>A0A933SAK7</accession>